<evidence type="ECO:0000259" key="2">
    <source>
        <dbReference type="PROSITE" id="PS00662"/>
    </source>
</evidence>
<dbReference type="InterPro" id="IPR050921">
    <property type="entry name" value="T4SS_GSP_E_ATPase"/>
</dbReference>
<dbReference type="RefSeq" id="WP_154373511.1">
    <property type="nucleotide sequence ID" value="NZ_WKJJ01000006.1"/>
</dbReference>
<comment type="caution">
    <text evidence="3">The sequence shown here is derived from an EMBL/GenBank/DDBJ whole genome shotgun (WGS) entry which is preliminary data.</text>
</comment>
<dbReference type="EMBL" id="WKJJ01000006">
    <property type="protein sequence ID" value="MRV72183.1"/>
    <property type="molecule type" value="Genomic_DNA"/>
</dbReference>
<dbReference type="AlphaFoldDB" id="A0A7X2LSQ3"/>
<organism evidence="3 4">
    <name type="scientific">Pseudoduganella rivuli</name>
    <dbReference type="NCBI Taxonomy" id="2666085"/>
    <lineage>
        <taxon>Bacteria</taxon>
        <taxon>Pseudomonadati</taxon>
        <taxon>Pseudomonadota</taxon>
        <taxon>Betaproteobacteria</taxon>
        <taxon>Burkholderiales</taxon>
        <taxon>Oxalobacteraceae</taxon>
        <taxon>Telluria group</taxon>
        <taxon>Pseudoduganella</taxon>
    </lineage>
</organism>
<sequence length="374" mass="41935">MEYHQSSQIRTLTYEENEDHPVFGTLVEQILHLLNSRLTFSDILIHQNSPLLLRQPKGLVAVTDSPITREELEEFFEVVEPNWQERIQDRAFDRSIDLHMARIRANCFTFQGKKRLGCVIRRFPKEPLPLANLGLRPHEQKFAQLTSGLVLIIGDTCQGKSTTIASMLDEINKHRSGHIITIEDPVETLIPQRMCVITQREVGFDGDVESFYLGALDALRERPDVIVIGEIRDAQTAQEALALAESGPLVLATLHARSTELGLQKMIRLLGNSEPQQQALAHALRGVLCQALLPSVDGDRYHLATECLTMHPDVARMIEAGNVTGIRNWMEAQQRDGCHTMNAVLRVLLAEKKIALDDARHATTDRVGLAARTS</sequence>
<evidence type="ECO:0000256" key="1">
    <source>
        <dbReference type="ARBA" id="ARBA00006611"/>
    </source>
</evidence>
<dbReference type="Pfam" id="PF00437">
    <property type="entry name" value="T2SSE"/>
    <property type="match status" value="1"/>
</dbReference>
<dbReference type="InterPro" id="IPR027417">
    <property type="entry name" value="P-loop_NTPase"/>
</dbReference>
<dbReference type="SUPFAM" id="SSF52540">
    <property type="entry name" value="P-loop containing nucleoside triphosphate hydrolases"/>
    <property type="match status" value="1"/>
</dbReference>
<reference evidence="3 4" key="1">
    <citation type="submission" date="2019-11" db="EMBL/GenBank/DDBJ databases">
        <title>Novel species isolated from a subtropical stream in China.</title>
        <authorList>
            <person name="Lu H."/>
        </authorList>
    </citation>
    <scope>NUCLEOTIDE SEQUENCE [LARGE SCALE GENOMIC DNA]</scope>
    <source>
        <strain evidence="3 4">FT92W</strain>
    </source>
</reference>
<evidence type="ECO:0000313" key="4">
    <source>
        <dbReference type="Proteomes" id="UP000446768"/>
    </source>
</evidence>
<name>A0A7X2LSQ3_9BURK</name>
<dbReference type="PANTHER" id="PTHR30486">
    <property type="entry name" value="TWITCHING MOTILITY PROTEIN PILT"/>
    <property type="match status" value="1"/>
</dbReference>
<keyword evidence="4" id="KW-1185">Reference proteome</keyword>
<gene>
    <name evidence="3" type="ORF">GJ700_10700</name>
</gene>
<dbReference type="PROSITE" id="PS00662">
    <property type="entry name" value="T2SP_E"/>
    <property type="match status" value="1"/>
</dbReference>
<dbReference type="Gene3D" id="3.30.450.90">
    <property type="match status" value="1"/>
</dbReference>
<dbReference type="GO" id="GO:0016887">
    <property type="term" value="F:ATP hydrolysis activity"/>
    <property type="evidence" value="ECO:0007669"/>
    <property type="project" value="InterPro"/>
</dbReference>
<dbReference type="InterPro" id="IPR001482">
    <property type="entry name" value="T2SS/T4SS_dom"/>
</dbReference>
<proteinExistence type="inferred from homology"/>
<comment type="similarity">
    <text evidence="1">Belongs to the GSP E family.</text>
</comment>
<dbReference type="Gene3D" id="3.40.50.300">
    <property type="entry name" value="P-loop containing nucleotide triphosphate hydrolases"/>
    <property type="match status" value="1"/>
</dbReference>
<feature type="domain" description="Bacterial type II secretion system protein E" evidence="2">
    <location>
        <begin position="219"/>
        <end position="233"/>
    </location>
</feature>
<accession>A0A7X2LSQ3</accession>
<protein>
    <submittedName>
        <fullName evidence="3">Twitching motility protein</fullName>
    </submittedName>
</protein>
<evidence type="ECO:0000313" key="3">
    <source>
        <dbReference type="EMBL" id="MRV72183.1"/>
    </source>
</evidence>
<dbReference type="Proteomes" id="UP000446768">
    <property type="component" value="Unassembled WGS sequence"/>
</dbReference>
<dbReference type="PANTHER" id="PTHR30486:SF6">
    <property type="entry name" value="TYPE IV PILUS RETRACTATION ATPASE PILT"/>
    <property type="match status" value="1"/>
</dbReference>